<dbReference type="Gene3D" id="2.60.40.1080">
    <property type="match status" value="1"/>
</dbReference>
<keyword evidence="2" id="KW-1185">Reference proteome</keyword>
<comment type="caution">
    <text evidence="1">The sequence shown here is derived from an EMBL/GenBank/DDBJ whole genome shotgun (WGS) entry which is preliminary data.</text>
</comment>
<dbReference type="Proteomes" id="UP000056209">
    <property type="component" value="Unassembled WGS sequence"/>
</dbReference>
<dbReference type="InterPro" id="IPR008964">
    <property type="entry name" value="Invasin/intimin_cell_adhesion"/>
</dbReference>
<name>A0A100HL47_9DEIO</name>
<reference evidence="2" key="1">
    <citation type="submission" date="2015-11" db="EMBL/GenBank/DDBJ databases">
        <title>Draft Genome Sequence of the Radioresistant Bacterium Deinococcus grandis, Isolated from Freshwater Fish in Japan.</title>
        <authorList>
            <person name="Satoh K."/>
            <person name="Onodera T."/>
            <person name="Omoso K."/>
            <person name="Takeda-Yano K."/>
            <person name="Katayama T."/>
            <person name="Oono Y."/>
            <person name="Narumi I."/>
        </authorList>
    </citation>
    <scope>NUCLEOTIDE SEQUENCE [LARGE SCALE GENOMIC DNA]</scope>
    <source>
        <strain evidence="2">ATCC 43672</strain>
    </source>
</reference>
<sequence>MTSPPAISLTSSAPDVLAVSGAMTAAGVKAGTANLIARSGSVTSNAVSVTVAQDNTLASIQLTCSADSIETSGTSTCTARGLNSAGAPLTTQPAFEFRSSNAAVATISPGGVVTGVTPGQTSLTARSGTVTSPALTLTVTAPAARGTMQVTVRDASTRAALSGVSFEFCRTTPTCVTVRPADNPAGVYNLDVPGDTYARLVIRKDGYREGEYLNLTVPAGQTTVLEPFLALDQAIQGDGTVHGRVLDATTGAALAGVTITARAGLSGSQVTQSVTSDASGRYSLTLPTGYYALSASKSGYISTSSTVSVIGQQTVDVGDRALSPELTGSGEWRFVLNWGAEPSDLDSHLTGPAADGSRFHVAWYARTSTDSLGSVNLDVDDTDSYGPETITVTETPEGLLRYSVHDYSDRGDSQSGALSSSGARVQVFRGTALIATYNVPSGQGDLWTVFTLDLTDPNTPKLVPVNTISTVGASEQVQRTPGVKHPISLP</sequence>
<dbReference type="SUPFAM" id="SSF49373">
    <property type="entry name" value="Invasin/intimin cell-adhesion fragments"/>
    <property type="match status" value="1"/>
</dbReference>
<dbReference type="AlphaFoldDB" id="A0A100HL47"/>
<dbReference type="Gene3D" id="2.60.40.1120">
    <property type="entry name" value="Carboxypeptidase-like, regulatory domain"/>
    <property type="match status" value="1"/>
</dbReference>
<dbReference type="GO" id="GO:0030246">
    <property type="term" value="F:carbohydrate binding"/>
    <property type="evidence" value="ECO:0007669"/>
    <property type="project" value="InterPro"/>
</dbReference>
<dbReference type="EMBL" id="BCMS01000001">
    <property type="protein sequence ID" value="GAQ22719.1"/>
    <property type="molecule type" value="Genomic_DNA"/>
</dbReference>
<dbReference type="InterPro" id="IPR013784">
    <property type="entry name" value="Carb-bd-like_fold"/>
</dbReference>
<gene>
    <name evidence="1" type="ORF">DEIGR_102746</name>
</gene>
<organism evidence="1 2">
    <name type="scientific">Deinococcus grandis</name>
    <dbReference type="NCBI Taxonomy" id="57498"/>
    <lineage>
        <taxon>Bacteria</taxon>
        <taxon>Thermotogati</taxon>
        <taxon>Deinococcota</taxon>
        <taxon>Deinococci</taxon>
        <taxon>Deinococcales</taxon>
        <taxon>Deinococcaceae</taxon>
        <taxon>Deinococcus</taxon>
    </lineage>
</organism>
<proteinExistence type="predicted"/>
<protein>
    <submittedName>
        <fullName evidence="1">Sortase B cell surface sorting signal</fullName>
    </submittedName>
</protein>
<dbReference type="Pfam" id="PF13620">
    <property type="entry name" value="CarboxypepD_reg"/>
    <property type="match status" value="1"/>
</dbReference>
<evidence type="ECO:0000313" key="2">
    <source>
        <dbReference type="Proteomes" id="UP000056209"/>
    </source>
</evidence>
<dbReference type="SUPFAM" id="SSF49452">
    <property type="entry name" value="Starch-binding domain-like"/>
    <property type="match status" value="1"/>
</dbReference>
<evidence type="ECO:0000313" key="1">
    <source>
        <dbReference type="EMBL" id="GAQ22719.1"/>
    </source>
</evidence>
<accession>A0A100HL47</accession>